<dbReference type="AlphaFoldDB" id="A0A8J3EP12"/>
<reference evidence="1" key="1">
    <citation type="journal article" date="2014" name="Int. J. Syst. Evol. Microbiol.">
        <title>Complete genome sequence of Corynebacterium casei LMG S-19264T (=DSM 44701T), isolated from a smear-ripened cheese.</title>
        <authorList>
            <consortium name="US DOE Joint Genome Institute (JGI-PGF)"/>
            <person name="Walter F."/>
            <person name="Albersmeier A."/>
            <person name="Kalinowski J."/>
            <person name="Ruckert C."/>
        </authorList>
    </citation>
    <scope>NUCLEOTIDE SEQUENCE</scope>
    <source>
        <strain evidence="1">CGMCC 1.12777</strain>
    </source>
</reference>
<sequence>MTASFSPIFLIGDIRIGTISDASVMNLGNNQMSHFESHKKQNQGFGSITGDHNTIENIRSLLHDPDFIDLFTDGKDTELPEWLKGVLEAHIEEKMDAQDSESPSSDKD</sequence>
<protein>
    <submittedName>
        <fullName evidence="1">Uncharacterized protein</fullName>
    </submittedName>
</protein>
<proteinExistence type="predicted"/>
<evidence type="ECO:0000313" key="2">
    <source>
        <dbReference type="Proteomes" id="UP000656813"/>
    </source>
</evidence>
<organism evidence="1 2">
    <name type="scientific">Pullulanibacillus pueri</name>
    <dbReference type="NCBI Taxonomy" id="1437324"/>
    <lineage>
        <taxon>Bacteria</taxon>
        <taxon>Bacillati</taxon>
        <taxon>Bacillota</taxon>
        <taxon>Bacilli</taxon>
        <taxon>Bacillales</taxon>
        <taxon>Sporolactobacillaceae</taxon>
        <taxon>Pullulanibacillus</taxon>
    </lineage>
</organism>
<dbReference type="Proteomes" id="UP000656813">
    <property type="component" value="Unassembled WGS sequence"/>
</dbReference>
<dbReference type="RefSeq" id="WP_188498997.1">
    <property type="nucleotide sequence ID" value="NZ_BMFV01000042.1"/>
</dbReference>
<dbReference type="EMBL" id="BMFV01000042">
    <property type="protein sequence ID" value="GGH87726.1"/>
    <property type="molecule type" value="Genomic_DNA"/>
</dbReference>
<reference evidence="1" key="2">
    <citation type="submission" date="2020-09" db="EMBL/GenBank/DDBJ databases">
        <authorList>
            <person name="Sun Q."/>
            <person name="Zhou Y."/>
        </authorList>
    </citation>
    <scope>NUCLEOTIDE SEQUENCE</scope>
    <source>
        <strain evidence="1">CGMCC 1.12777</strain>
    </source>
</reference>
<keyword evidence="2" id="KW-1185">Reference proteome</keyword>
<accession>A0A8J3EP12</accession>
<comment type="caution">
    <text evidence="1">The sequence shown here is derived from an EMBL/GenBank/DDBJ whole genome shotgun (WGS) entry which is preliminary data.</text>
</comment>
<name>A0A8J3EP12_9BACL</name>
<gene>
    <name evidence="1" type="ORF">GCM10007096_38400</name>
</gene>
<evidence type="ECO:0000313" key="1">
    <source>
        <dbReference type="EMBL" id="GGH87726.1"/>
    </source>
</evidence>